<dbReference type="InterPro" id="IPR038770">
    <property type="entry name" value="Na+/solute_symporter_sf"/>
</dbReference>
<evidence type="ECO:0000313" key="2">
    <source>
        <dbReference type="EMBL" id="KKL17856.1"/>
    </source>
</evidence>
<evidence type="ECO:0000256" key="1">
    <source>
        <dbReference type="SAM" id="Phobius"/>
    </source>
</evidence>
<feature type="transmembrane region" description="Helical" evidence="1">
    <location>
        <begin position="161"/>
        <end position="178"/>
    </location>
</feature>
<feature type="transmembrane region" description="Helical" evidence="1">
    <location>
        <begin position="127"/>
        <end position="149"/>
    </location>
</feature>
<feature type="transmembrane region" description="Helical" evidence="1">
    <location>
        <begin position="64"/>
        <end position="83"/>
    </location>
</feature>
<dbReference type="PANTHER" id="PTHR18640">
    <property type="entry name" value="SOLUTE CARRIER FAMILY 10 MEMBER 7"/>
    <property type="match status" value="1"/>
</dbReference>
<feature type="transmembrane region" description="Helical" evidence="1">
    <location>
        <begin position="7"/>
        <end position="27"/>
    </location>
</feature>
<feature type="transmembrane region" description="Helical" evidence="1">
    <location>
        <begin position="229"/>
        <end position="249"/>
    </location>
</feature>
<dbReference type="Pfam" id="PF13593">
    <property type="entry name" value="SBF_like"/>
    <property type="match status" value="1"/>
</dbReference>
<keyword evidence="1" id="KW-1133">Transmembrane helix</keyword>
<feature type="transmembrane region" description="Helical" evidence="1">
    <location>
        <begin position="199"/>
        <end position="217"/>
    </location>
</feature>
<dbReference type="Gene3D" id="1.20.1530.20">
    <property type="match status" value="1"/>
</dbReference>
<protein>
    <recommendedName>
        <fullName evidence="3">Bile acid:sodium symporter</fullName>
    </recommendedName>
</protein>
<dbReference type="PANTHER" id="PTHR18640:SF5">
    <property type="entry name" value="SODIUM_BILE ACID COTRANSPORTER 7"/>
    <property type="match status" value="1"/>
</dbReference>
<dbReference type="EMBL" id="LAZR01039095">
    <property type="protein sequence ID" value="KKL17856.1"/>
    <property type="molecule type" value="Genomic_DNA"/>
</dbReference>
<evidence type="ECO:0008006" key="3">
    <source>
        <dbReference type="Google" id="ProtNLM"/>
    </source>
</evidence>
<dbReference type="AlphaFoldDB" id="A0A0F9DJF3"/>
<gene>
    <name evidence="2" type="ORF">LCGC14_2481350</name>
</gene>
<feature type="transmembrane region" description="Helical" evidence="1">
    <location>
        <begin position="261"/>
        <end position="284"/>
    </location>
</feature>
<proteinExistence type="predicted"/>
<name>A0A0F9DJF3_9ZZZZ</name>
<sequence length="324" mass="35624">MRFLKKNWFILALIVAILLGFVIPGWGIGLNPASITSTVLVSLLFLIAGLALPSEALKTGIMNFRLHIFVQVFIFIIVPLYFVTSSFVFKNRPELLIGIYSLAILPTTVSSCIVFTQSSKGNVAGTIFNATLANVAGIFISPLLLSLLLKSSGRQLPMEEILSIFVSLGYKMLLPLVIGQILRRWIPSFAQAQKKRLSLLSNAFIVLIVFFVFSKTANNPVFRQHLRTMLLPFLYLAVSHIVLLLLAYAGARLIGLKPDSIISVLYLAPQKTLSLGVPLLSTFFAGSPELLGIALLPILFYHPWQLLTAGILKSSPLMRSLQKG</sequence>
<feature type="transmembrane region" description="Helical" evidence="1">
    <location>
        <begin position="95"/>
        <end position="115"/>
    </location>
</feature>
<keyword evidence="1" id="KW-0812">Transmembrane</keyword>
<accession>A0A0F9DJF3</accession>
<comment type="caution">
    <text evidence="2">The sequence shown here is derived from an EMBL/GenBank/DDBJ whole genome shotgun (WGS) entry which is preliminary data.</text>
</comment>
<dbReference type="InterPro" id="IPR016833">
    <property type="entry name" value="Put_Na-Bile_cotransptr"/>
</dbReference>
<feature type="transmembrane region" description="Helical" evidence="1">
    <location>
        <begin position="290"/>
        <end position="312"/>
    </location>
</feature>
<keyword evidence="1" id="KW-0472">Membrane</keyword>
<organism evidence="2">
    <name type="scientific">marine sediment metagenome</name>
    <dbReference type="NCBI Taxonomy" id="412755"/>
    <lineage>
        <taxon>unclassified sequences</taxon>
        <taxon>metagenomes</taxon>
        <taxon>ecological metagenomes</taxon>
    </lineage>
</organism>
<reference evidence="2" key="1">
    <citation type="journal article" date="2015" name="Nature">
        <title>Complex archaea that bridge the gap between prokaryotes and eukaryotes.</title>
        <authorList>
            <person name="Spang A."/>
            <person name="Saw J.H."/>
            <person name="Jorgensen S.L."/>
            <person name="Zaremba-Niedzwiedzka K."/>
            <person name="Martijn J."/>
            <person name="Lind A.E."/>
            <person name="van Eijk R."/>
            <person name="Schleper C."/>
            <person name="Guy L."/>
            <person name="Ettema T.J."/>
        </authorList>
    </citation>
    <scope>NUCLEOTIDE SEQUENCE</scope>
</reference>
<dbReference type="GO" id="GO:0005886">
    <property type="term" value="C:plasma membrane"/>
    <property type="evidence" value="ECO:0007669"/>
    <property type="project" value="TreeGrafter"/>
</dbReference>
<feature type="transmembrane region" description="Helical" evidence="1">
    <location>
        <begin position="33"/>
        <end position="52"/>
    </location>
</feature>